<name>A0A935UI88_9PROT</name>
<proteinExistence type="predicted"/>
<reference evidence="2 3" key="1">
    <citation type="submission" date="2020-10" db="EMBL/GenBank/DDBJ databases">
        <title>Connecting structure to function with the recovery of over 1000 high-quality activated sludge metagenome-assembled genomes encoding full-length rRNA genes using long-read sequencing.</title>
        <authorList>
            <person name="Singleton C.M."/>
            <person name="Petriglieri F."/>
            <person name="Kristensen J.M."/>
            <person name="Kirkegaard R.H."/>
            <person name="Michaelsen T.Y."/>
            <person name="Andersen M.H."/>
            <person name="Karst S.M."/>
            <person name="Dueholm M.S."/>
            <person name="Nielsen P.H."/>
            <person name="Albertsen M."/>
        </authorList>
    </citation>
    <scope>NUCLEOTIDE SEQUENCE [LARGE SCALE GENOMIC DNA]</scope>
    <source>
        <strain evidence="2">EsbW_18-Q3-R4-48_BATAC.285</strain>
    </source>
</reference>
<comment type="caution">
    <text evidence="2">The sequence shown here is derived from an EMBL/GenBank/DDBJ whole genome shotgun (WGS) entry which is preliminary data.</text>
</comment>
<protein>
    <submittedName>
        <fullName evidence="2">Uncharacterized protein</fullName>
    </submittedName>
</protein>
<gene>
    <name evidence="2" type="ORF">IPJ27_23745</name>
</gene>
<feature type="compositionally biased region" description="Gly residues" evidence="1">
    <location>
        <begin position="83"/>
        <end position="102"/>
    </location>
</feature>
<feature type="compositionally biased region" description="Pro residues" evidence="1">
    <location>
        <begin position="71"/>
        <end position="82"/>
    </location>
</feature>
<dbReference type="AlphaFoldDB" id="A0A935UI88"/>
<dbReference type="EMBL" id="JADJMH010000037">
    <property type="protein sequence ID" value="MBK7677512.1"/>
    <property type="molecule type" value="Genomic_DNA"/>
</dbReference>
<evidence type="ECO:0000313" key="3">
    <source>
        <dbReference type="Proteomes" id="UP000697998"/>
    </source>
</evidence>
<sequence>MLDDHGLTLQSSGGKAASHCFIRGSWCIPPESPIPPGCQEFITRHLEKVAAASGFVGPQGGYLGVCRGGGGPPPGAPPPPPAGGGGAGGAGGGGGKRAGGKGILALRQQKMERDFLVAPDPCFVKRIGGCRLVSNVAAPAAIVPTIRRPQRETG</sequence>
<feature type="region of interest" description="Disordered" evidence="1">
    <location>
        <begin position="67"/>
        <end position="102"/>
    </location>
</feature>
<dbReference type="Proteomes" id="UP000697998">
    <property type="component" value="Unassembled WGS sequence"/>
</dbReference>
<organism evidence="2 3">
    <name type="scientific">Candidatus Accumulibacter proximus</name>
    <dbReference type="NCBI Taxonomy" id="2954385"/>
    <lineage>
        <taxon>Bacteria</taxon>
        <taxon>Pseudomonadati</taxon>
        <taxon>Pseudomonadota</taxon>
        <taxon>Betaproteobacteria</taxon>
        <taxon>Candidatus Accumulibacter</taxon>
    </lineage>
</organism>
<evidence type="ECO:0000256" key="1">
    <source>
        <dbReference type="SAM" id="MobiDB-lite"/>
    </source>
</evidence>
<evidence type="ECO:0000313" key="2">
    <source>
        <dbReference type="EMBL" id="MBK7677512.1"/>
    </source>
</evidence>
<accession>A0A935UI88</accession>